<sequence length="479" mass="53774">MDTRILHYVDPGLGPEERWFLLQWSMVFGLDQMLTCTLLELNNRLGLSPQHAKKALASLKVNGYLSCETVRHGRGRPVSSHRVSSRFLWSLEKLEATIPPHQPEIEALCRKAITIRASRKEKTQNLMSGEQRSNILVPATYCLLTVLLAHADTPGIVRGVSYGHLISVTGMTKERLKSQLSKLKKLGVIANHEPGVLRSQEGTSMRSVYFLNLAHPLLMGEDSRGLSVILSSTGRPGNKNFLSGFYDAALVASEVIENAEKIREKIDEITVVDLGLEEHEAQWESMLLKNRYANTYNHLLQNARSLLPPLKFLEPVVDEVLEFHRLGMGSILKAHILSYAVMLLSNHWVEIEHGRGKPSDPIGSMMTAIKRDCSSLVVADDSQDAVDFHTFIYALAHHLAVELYYVLKQVEQQQFDCDFAVAFFSVEPFTHEGNELWKLDVHFRPSDGVMYLNNVLISIRSVNISLPVEFNVLAGGKEN</sequence>
<reference evidence="1" key="2">
    <citation type="journal article" date="2021" name="Front. Microbiol.">
        <title>Aerobic Denitrification and Heterotrophic Sulfur Oxidation in the Genus Halomonas Revealed by Six Novel Species Characterizations and Genome-Based Analysis.</title>
        <authorList>
            <person name="Wang L."/>
            <person name="Shao Z."/>
        </authorList>
    </citation>
    <scope>NUCLEOTIDE SEQUENCE</scope>
    <source>
        <strain evidence="1">MCCC 1A05776</strain>
    </source>
</reference>
<dbReference type="RefSeq" id="WP_234239898.1">
    <property type="nucleotide sequence ID" value="NZ_JABFTS010000006.1"/>
</dbReference>
<organism evidence="1 2">
    <name type="scientific">Billgrantia desiderata</name>
    <dbReference type="NCBI Taxonomy" id="52021"/>
    <lineage>
        <taxon>Bacteria</taxon>
        <taxon>Pseudomonadati</taxon>
        <taxon>Pseudomonadota</taxon>
        <taxon>Gammaproteobacteria</taxon>
        <taxon>Oceanospirillales</taxon>
        <taxon>Halomonadaceae</taxon>
        <taxon>Billgrantia</taxon>
    </lineage>
</organism>
<evidence type="ECO:0000313" key="2">
    <source>
        <dbReference type="Proteomes" id="UP001320178"/>
    </source>
</evidence>
<evidence type="ECO:0000313" key="1">
    <source>
        <dbReference type="EMBL" id="MCE8052533.1"/>
    </source>
</evidence>
<proteinExistence type="predicted"/>
<accession>A0AAW4YXZ5</accession>
<name>A0AAW4YXZ5_9GAMM</name>
<reference evidence="1" key="1">
    <citation type="submission" date="2020-05" db="EMBL/GenBank/DDBJ databases">
        <authorList>
            <person name="Wang L."/>
            <person name="Shao Z."/>
        </authorList>
    </citation>
    <scope>NUCLEOTIDE SEQUENCE</scope>
    <source>
        <strain evidence="1">MCCC 1A05776</strain>
    </source>
</reference>
<protein>
    <submittedName>
        <fullName evidence="1">Uncharacterized protein</fullName>
    </submittedName>
</protein>
<comment type="caution">
    <text evidence="1">The sequence shown here is derived from an EMBL/GenBank/DDBJ whole genome shotgun (WGS) entry which is preliminary data.</text>
</comment>
<dbReference type="Proteomes" id="UP001320178">
    <property type="component" value="Unassembled WGS sequence"/>
</dbReference>
<gene>
    <name evidence="1" type="ORF">HOP61_14640</name>
</gene>
<dbReference type="EMBL" id="JABFTS010000006">
    <property type="protein sequence ID" value="MCE8052533.1"/>
    <property type="molecule type" value="Genomic_DNA"/>
</dbReference>
<dbReference type="AlphaFoldDB" id="A0AAW4YXZ5"/>